<dbReference type="AlphaFoldDB" id="A0A2P2N4W4"/>
<evidence type="ECO:0000313" key="1">
    <source>
        <dbReference type="EMBL" id="MBX37493.1"/>
    </source>
</evidence>
<organism evidence="1">
    <name type="scientific">Rhizophora mucronata</name>
    <name type="common">Asiatic mangrove</name>
    <dbReference type="NCBI Taxonomy" id="61149"/>
    <lineage>
        <taxon>Eukaryota</taxon>
        <taxon>Viridiplantae</taxon>
        <taxon>Streptophyta</taxon>
        <taxon>Embryophyta</taxon>
        <taxon>Tracheophyta</taxon>
        <taxon>Spermatophyta</taxon>
        <taxon>Magnoliopsida</taxon>
        <taxon>eudicotyledons</taxon>
        <taxon>Gunneridae</taxon>
        <taxon>Pentapetalae</taxon>
        <taxon>rosids</taxon>
        <taxon>fabids</taxon>
        <taxon>Malpighiales</taxon>
        <taxon>Rhizophoraceae</taxon>
        <taxon>Rhizophora</taxon>
    </lineage>
</organism>
<dbReference type="EMBL" id="GGEC01057009">
    <property type="protein sequence ID" value="MBX37493.1"/>
    <property type="molecule type" value="Transcribed_RNA"/>
</dbReference>
<protein>
    <submittedName>
        <fullName evidence="1">Uncharacterized protein</fullName>
    </submittedName>
</protein>
<name>A0A2P2N4W4_RHIMU</name>
<accession>A0A2P2N4W4</accession>
<reference evidence="1" key="1">
    <citation type="submission" date="2018-02" db="EMBL/GenBank/DDBJ databases">
        <title>Rhizophora mucronata_Transcriptome.</title>
        <authorList>
            <person name="Meera S.P."/>
            <person name="Sreeshan A."/>
            <person name="Augustine A."/>
        </authorList>
    </citation>
    <scope>NUCLEOTIDE SEQUENCE</scope>
    <source>
        <tissue evidence="1">Leaf</tissue>
    </source>
</reference>
<proteinExistence type="predicted"/>
<sequence>MQSLILTKFPYLRSNGAGKLIQQVRFRLSSQRKFAQSFGPFFPCLRIETAVSKYLPRFGKRGPIMLTNAFTVLPWKPAGELKNLCKDCFPRGAKQSSL</sequence>